<feature type="region of interest" description="Disordered" evidence="1">
    <location>
        <begin position="134"/>
        <end position="155"/>
    </location>
</feature>
<name>A0A6F8PCN2_COMTE</name>
<dbReference type="Pfam" id="PF05284">
    <property type="entry name" value="DUF736"/>
    <property type="match status" value="1"/>
</dbReference>
<evidence type="ECO:0000313" key="2">
    <source>
        <dbReference type="EMBL" id="BBJ02004.1"/>
    </source>
</evidence>
<dbReference type="InterPro" id="IPR007948">
    <property type="entry name" value="DUF736"/>
</dbReference>
<accession>A0A6F8PCN2</accession>
<proteinExistence type="predicted"/>
<protein>
    <submittedName>
        <fullName evidence="2">Uncharacterized protein Y4eB</fullName>
    </submittedName>
</protein>
<dbReference type="AlphaFoldDB" id="A0A6F8PCN2"/>
<sequence length="269" mass="28799">MRAVLNAGGSRPSRHEGRFTDIPPGIAMELPHHASRLAPQGAAGAFSPVIGALTWPASGSEPVQPSCGDAESALSPFGAVRPKASLCCCESWRGRGCASGFMAATVQRKQFRLRCAHSSRAKFFSPPGSPLRCDRKRCSPPVPRRPDHNKDAMGANLVPPKGEIIMANIGTFTADKDGFTGTLRTLTLNVKVKLVPNDKGDNEKAPDFRLQAASHDIGAAWKKTSEAGREYISVTLDDPSFPATVYARLIEGEDGTHDLIWSRSKPQAA</sequence>
<evidence type="ECO:0000256" key="1">
    <source>
        <dbReference type="SAM" id="MobiDB-lite"/>
    </source>
</evidence>
<dbReference type="EMBL" id="LC469613">
    <property type="protein sequence ID" value="BBJ02004.1"/>
    <property type="molecule type" value="Genomic_DNA"/>
</dbReference>
<organism evidence="2">
    <name type="scientific">Comamonas testosteroni</name>
    <name type="common">Pseudomonas testosteroni</name>
    <dbReference type="NCBI Taxonomy" id="285"/>
    <lineage>
        <taxon>Bacteria</taxon>
        <taxon>Pseudomonadati</taxon>
        <taxon>Pseudomonadota</taxon>
        <taxon>Betaproteobacteria</taxon>
        <taxon>Burkholderiales</taxon>
        <taxon>Comamonadaceae</taxon>
        <taxon>Comamonas</taxon>
    </lineage>
</organism>
<reference evidence="2" key="1">
    <citation type="journal article" date="2019" name="Genes (Basel)">
        <title>Biphenyl/PCB Degrading bph Genes of Ten Bacterial Strains Isolated from Biphenyl-Contaminated Soil in Kitakyushu, Japan: Comparative and Dynamic Features as Integrative Conjugative Elements (ICEs).</title>
        <authorList>
            <person name="Hirose J."/>
            <person name="Fujihara H."/>
            <person name="Watanabe T."/>
            <person name="Kimura N."/>
            <person name="Suenaga H."/>
            <person name="Futagami T."/>
            <person name="Goto M."/>
            <person name="Suyama A."/>
            <person name="Furukawa K."/>
        </authorList>
    </citation>
    <scope>NUCLEOTIDE SEQUENCE</scope>
    <source>
        <strain evidence="2">KF712</strain>
    </source>
</reference>